<feature type="transmembrane region" description="Helical" evidence="1">
    <location>
        <begin position="186"/>
        <end position="207"/>
    </location>
</feature>
<evidence type="ECO:0000313" key="4">
    <source>
        <dbReference type="Proteomes" id="UP000053246"/>
    </source>
</evidence>
<evidence type="ECO:0000256" key="2">
    <source>
        <dbReference type="SAM" id="SignalP"/>
    </source>
</evidence>
<dbReference type="OMA" id="RITSHPH"/>
<feature type="signal peptide" evidence="2">
    <location>
        <begin position="1"/>
        <end position="19"/>
    </location>
</feature>
<dbReference type="AlphaFoldDB" id="A0A9X0I548"/>
<accession>A0A9X0I548</accession>
<keyword evidence="1" id="KW-0812">Transmembrane</keyword>
<comment type="caution">
    <text evidence="3">The sequence shown here is derived from an EMBL/GenBank/DDBJ whole genome shotgun (WGS) entry which is preliminary data.</text>
</comment>
<keyword evidence="2" id="KW-0732">Signal</keyword>
<evidence type="ECO:0000256" key="1">
    <source>
        <dbReference type="SAM" id="Phobius"/>
    </source>
</evidence>
<keyword evidence="1" id="KW-1133">Transmembrane helix</keyword>
<dbReference type="RefSeq" id="WP_013736435.1">
    <property type="nucleotide sequence ID" value="NZ_LMWI01000002.1"/>
</dbReference>
<feature type="chain" id="PRO_5040950284" evidence="2">
    <location>
        <begin position="20"/>
        <end position="218"/>
    </location>
</feature>
<keyword evidence="1" id="KW-0472">Membrane</keyword>
<sequence length="218" mass="22496">MNHRSKMIGALLAGGTALAATVGGGAPAAAHPFGPPTTAQVVVDGSRVDISWQPAEDDWVVLGQSLGAFEDPSAGPVATQLTGEQKLRESAAVRDYLRERITVSQHGQPCRGELKPLDGLLAQGARLTFDCPAPVRTLDITLTALTDLNQAYRTILRADSASPAETLYTAAADTHQVDFTQSGGGLGSATALAFGVGAAAVLGALLVPLSRRRTRSTA</sequence>
<organism evidence="3 4">
    <name type="scientific">Micromonospora maris</name>
    <dbReference type="NCBI Taxonomy" id="1003110"/>
    <lineage>
        <taxon>Bacteria</taxon>
        <taxon>Bacillati</taxon>
        <taxon>Actinomycetota</taxon>
        <taxon>Actinomycetes</taxon>
        <taxon>Micromonosporales</taxon>
        <taxon>Micromonosporaceae</taxon>
        <taxon>Micromonospora</taxon>
    </lineage>
</organism>
<name>A0A9X0I548_9ACTN</name>
<dbReference type="EMBL" id="LMWI01000002">
    <property type="protein sequence ID" value="KUJ46819.1"/>
    <property type="molecule type" value="Genomic_DNA"/>
</dbReference>
<keyword evidence="4" id="KW-1185">Reference proteome</keyword>
<gene>
    <name evidence="3" type="ORF">ADL17_28580</name>
</gene>
<proteinExistence type="predicted"/>
<dbReference type="Proteomes" id="UP000053246">
    <property type="component" value="Unassembled WGS sequence"/>
</dbReference>
<reference evidence="3 4" key="1">
    <citation type="submission" date="2015-10" db="EMBL/GenBank/DDBJ databases">
        <authorList>
            <person name="Ju K.-S."/>
            <person name="Doroghazi J.R."/>
            <person name="Metcalf W.W."/>
        </authorList>
    </citation>
    <scope>NUCLEOTIDE SEQUENCE [LARGE SCALE GENOMIC DNA]</scope>
    <source>
        <strain evidence="3 4">NRRL B-24793</strain>
    </source>
</reference>
<protein>
    <submittedName>
        <fullName evidence="3">Uncharacterized protein</fullName>
    </submittedName>
</protein>
<evidence type="ECO:0000313" key="3">
    <source>
        <dbReference type="EMBL" id="KUJ46819.1"/>
    </source>
</evidence>